<sequence length="84" mass="9485">MAVENRERASRMDMRTPCCRARSHIDYVYEGRPYMEEQVVESFGCGGAGCDNSWYADGTASMIRATVADETGHRESFFFEEGEA</sequence>
<dbReference type="EMBL" id="JAGIOD010000002">
    <property type="protein sequence ID" value="MBP2383790.1"/>
    <property type="molecule type" value="Genomic_DNA"/>
</dbReference>
<evidence type="ECO:0000313" key="1">
    <source>
        <dbReference type="EMBL" id="MBP2383790.1"/>
    </source>
</evidence>
<keyword evidence="2" id="KW-1185">Reference proteome</keyword>
<organism evidence="1 2">
    <name type="scientific">Brachybacterium sacelli</name>
    <dbReference type="NCBI Taxonomy" id="173364"/>
    <lineage>
        <taxon>Bacteria</taxon>
        <taxon>Bacillati</taxon>
        <taxon>Actinomycetota</taxon>
        <taxon>Actinomycetes</taxon>
        <taxon>Micrococcales</taxon>
        <taxon>Dermabacteraceae</taxon>
        <taxon>Brachybacterium</taxon>
    </lineage>
</organism>
<protein>
    <submittedName>
        <fullName evidence="1">Uncharacterized protein</fullName>
    </submittedName>
</protein>
<proteinExistence type="predicted"/>
<dbReference type="RefSeq" id="WP_209904624.1">
    <property type="nucleotide sequence ID" value="NZ_BAAAJW010000031.1"/>
</dbReference>
<evidence type="ECO:0000313" key="2">
    <source>
        <dbReference type="Proteomes" id="UP001519290"/>
    </source>
</evidence>
<comment type="caution">
    <text evidence="1">The sequence shown here is derived from an EMBL/GenBank/DDBJ whole genome shotgun (WGS) entry which is preliminary data.</text>
</comment>
<gene>
    <name evidence="1" type="ORF">JOF43_003779</name>
</gene>
<reference evidence="1 2" key="1">
    <citation type="submission" date="2021-03" db="EMBL/GenBank/DDBJ databases">
        <title>Sequencing the genomes of 1000 actinobacteria strains.</title>
        <authorList>
            <person name="Klenk H.-P."/>
        </authorList>
    </citation>
    <scope>NUCLEOTIDE SEQUENCE [LARGE SCALE GENOMIC DNA]</scope>
    <source>
        <strain evidence="1 2">DSM 14566</strain>
    </source>
</reference>
<accession>A0ABS4X5P6</accession>
<name>A0ABS4X5P6_9MICO</name>
<dbReference type="Proteomes" id="UP001519290">
    <property type="component" value="Unassembled WGS sequence"/>
</dbReference>